<organism evidence="2 3">
    <name type="scientific">Merluccius polli</name>
    <name type="common">Benguela hake</name>
    <name type="synonym">Merluccius cadenati</name>
    <dbReference type="NCBI Taxonomy" id="89951"/>
    <lineage>
        <taxon>Eukaryota</taxon>
        <taxon>Metazoa</taxon>
        <taxon>Chordata</taxon>
        <taxon>Craniata</taxon>
        <taxon>Vertebrata</taxon>
        <taxon>Euteleostomi</taxon>
        <taxon>Actinopterygii</taxon>
        <taxon>Neopterygii</taxon>
        <taxon>Teleostei</taxon>
        <taxon>Neoteleostei</taxon>
        <taxon>Acanthomorphata</taxon>
        <taxon>Zeiogadaria</taxon>
        <taxon>Gadariae</taxon>
        <taxon>Gadiformes</taxon>
        <taxon>Gadoidei</taxon>
        <taxon>Merlucciidae</taxon>
        <taxon>Merluccius</taxon>
    </lineage>
</organism>
<protein>
    <recommendedName>
        <fullName evidence="1">SCAN box domain-containing protein</fullName>
    </recommendedName>
</protein>
<dbReference type="Pfam" id="PF02023">
    <property type="entry name" value="SCAN"/>
    <property type="match status" value="1"/>
</dbReference>
<feature type="domain" description="SCAN box" evidence="1">
    <location>
        <begin position="89"/>
        <end position="176"/>
    </location>
</feature>
<sequence length="232" mass="26609">MDLLFKSEQFDVTRNIRVVPPFREDEVDKFFAHFERVATTFKCPREVWTMTLQCVFKGKAQEAYSALTLEDAADYVKVKQTVLRIYSLEAYRQKFCAYQKPCAPSYVEYVREKEMLFDRWLNSQEVTTFQALWDFIVLEDFKNCLPASVATHVSEHKDVTPAGAAVLADEYVLTHKRVPLISKFPQNVFSRPEKDTDGGNPSFAPFIMDGFVSLPGEPSVRVPIKILRDTGA</sequence>
<dbReference type="PANTHER" id="PTHR46888:SF13">
    <property type="entry name" value="RIBONUCLEASE H"/>
    <property type="match status" value="1"/>
</dbReference>
<dbReference type="EMBL" id="JAOPHQ010000284">
    <property type="protein sequence ID" value="KAK0155502.1"/>
    <property type="molecule type" value="Genomic_DNA"/>
</dbReference>
<dbReference type="SUPFAM" id="SSF47353">
    <property type="entry name" value="Retrovirus capsid dimerization domain-like"/>
    <property type="match status" value="1"/>
</dbReference>
<comment type="caution">
    <text evidence="2">The sequence shown here is derived from an EMBL/GenBank/DDBJ whole genome shotgun (WGS) entry which is preliminary data.</text>
</comment>
<accession>A0AA47NAK2</accession>
<keyword evidence="3" id="KW-1185">Reference proteome</keyword>
<gene>
    <name evidence="2" type="ORF">N1851_002092</name>
</gene>
<evidence type="ECO:0000259" key="1">
    <source>
        <dbReference type="Pfam" id="PF02023"/>
    </source>
</evidence>
<dbReference type="PANTHER" id="PTHR46888">
    <property type="entry name" value="ZINC KNUCKLE DOMAINCONTAINING PROTEIN-RELATED"/>
    <property type="match status" value="1"/>
</dbReference>
<proteinExistence type="predicted"/>
<evidence type="ECO:0000313" key="3">
    <source>
        <dbReference type="Proteomes" id="UP001174136"/>
    </source>
</evidence>
<evidence type="ECO:0000313" key="2">
    <source>
        <dbReference type="EMBL" id="KAK0155502.1"/>
    </source>
</evidence>
<dbReference type="Proteomes" id="UP001174136">
    <property type="component" value="Unassembled WGS sequence"/>
</dbReference>
<dbReference type="AlphaFoldDB" id="A0AA47NAK2"/>
<reference evidence="2" key="1">
    <citation type="journal article" date="2023" name="Front. Mar. Sci.">
        <title>A new Merluccius polli reference genome to investigate the effects of global change in West African waters.</title>
        <authorList>
            <person name="Mateo J.L."/>
            <person name="Blanco-Fernandez C."/>
            <person name="Garcia-Vazquez E."/>
            <person name="Machado-Schiaffino G."/>
        </authorList>
    </citation>
    <scope>NUCLEOTIDE SEQUENCE</scope>
    <source>
        <strain evidence="2">C29</strain>
        <tissue evidence="2">Fin</tissue>
    </source>
</reference>
<dbReference type="InterPro" id="IPR038269">
    <property type="entry name" value="SCAN_sf"/>
</dbReference>
<dbReference type="InterPro" id="IPR003309">
    <property type="entry name" value="SCAN_dom"/>
</dbReference>
<name>A0AA47NAK2_MERPO</name>
<dbReference type="Gene3D" id="1.10.4020.10">
    <property type="entry name" value="DNA breaking-rejoining enzymes"/>
    <property type="match status" value="1"/>
</dbReference>